<dbReference type="SUPFAM" id="SSF81383">
    <property type="entry name" value="F-box domain"/>
    <property type="match status" value="1"/>
</dbReference>
<reference evidence="5" key="2">
    <citation type="submission" date="2025-08" db="UniProtKB">
        <authorList>
            <consortium name="RefSeq"/>
        </authorList>
    </citation>
    <scope>IDENTIFICATION</scope>
    <source>
        <tissue evidence="5">Leaf</tissue>
    </source>
</reference>
<name>A0A9R0IZJ7_SPIOL</name>
<dbReference type="InterPro" id="IPR036047">
    <property type="entry name" value="F-box-like_dom_sf"/>
</dbReference>
<evidence type="ECO:0000256" key="2">
    <source>
        <dbReference type="SAM" id="MobiDB-lite"/>
    </source>
</evidence>
<keyword evidence="4" id="KW-1185">Reference proteome</keyword>
<dbReference type="Proteomes" id="UP000813463">
    <property type="component" value="Chromosome 6"/>
</dbReference>
<dbReference type="GeneID" id="110797636"/>
<feature type="compositionally biased region" description="Basic residues" evidence="2">
    <location>
        <begin position="235"/>
        <end position="245"/>
    </location>
</feature>
<evidence type="ECO:0000256" key="1">
    <source>
        <dbReference type="SAM" id="Coils"/>
    </source>
</evidence>
<feature type="region of interest" description="Disordered" evidence="2">
    <location>
        <begin position="211"/>
        <end position="245"/>
    </location>
</feature>
<dbReference type="InterPro" id="IPR001810">
    <property type="entry name" value="F-box_dom"/>
</dbReference>
<feature type="coiled-coil region" evidence="1">
    <location>
        <begin position="101"/>
        <end position="128"/>
    </location>
</feature>
<feature type="domain" description="F-box" evidence="3">
    <location>
        <begin position="2"/>
        <end position="56"/>
    </location>
</feature>
<dbReference type="RefSeq" id="XP_021858434.1">
    <property type="nucleotide sequence ID" value="XM_022002742.2"/>
</dbReference>
<feature type="compositionally biased region" description="Basic and acidic residues" evidence="2">
    <location>
        <begin position="225"/>
        <end position="234"/>
    </location>
</feature>
<organism evidence="4 5">
    <name type="scientific">Spinacia oleracea</name>
    <name type="common">Spinach</name>
    <dbReference type="NCBI Taxonomy" id="3562"/>
    <lineage>
        <taxon>Eukaryota</taxon>
        <taxon>Viridiplantae</taxon>
        <taxon>Streptophyta</taxon>
        <taxon>Embryophyta</taxon>
        <taxon>Tracheophyta</taxon>
        <taxon>Spermatophyta</taxon>
        <taxon>Magnoliopsida</taxon>
        <taxon>eudicotyledons</taxon>
        <taxon>Gunneridae</taxon>
        <taxon>Pentapetalae</taxon>
        <taxon>Caryophyllales</taxon>
        <taxon>Chenopodiaceae</taxon>
        <taxon>Chenopodioideae</taxon>
        <taxon>Anserineae</taxon>
        <taxon>Spinacia</taxon>
    </lineage>
</organism>
<reference evidence="4" key="1">
    <citation type="journal article" date="2021" name="Nat. Commun.">
        <title>Genomic analyses provide insights into spinach domestication and the genetic basis of agronomic traits.</title>
        <authorList>
            <person name="Cai X."/>
            <person name="Sun X."/>
            <person name="Xu C."/>
            <person name="Sun H."/>
            <person name="Wang X."/>
            <person name="Ge C."/>
            <person name="Zhang Z."/>
            <person name="Wang Q."/>
            <person name="Fei Z."/>
            <person name="Jiao C."/>
            <person name="Wang Q."/>
        </authorList>
    </citation>
    <scope>NUCLEOTIDE SEQUENCE [LARGE SCALE GENOMIC DNA]</scope>
    <source>
        <strain evidence="4">cv. Varoflay</strain>
    </source>
</reference>
<evidence type="ECO:0000259" key="3">
    <source>
        <dbReference type="Pfam" id="PF12937"/>
    </source>
</evidence>
<dbReference type="Gene3D" id="1.20.1280.50">
    <property type="match status" value="1"/>
</dbReference>
<dbReference type="Pfam" id="PF12937">
    <property type="entry name" value="F-box-like"/>
    <property type="match status" value="1"/>
</dbReference>
<proteinExistence type="predicted"/>
<sequence length="245" mass="28392">MADLPDELWRIILEIGVKTLKISNDNGLSFKDLCCIAISCKRLHRIANEPSLWSSLLSVDFPLRLTNNNSSSSSSFSPKSLYKSWYEKDKAKRIAAHTRVVLRIESRIAEHSRKLEELRTRRLEETDRMKAVASELSNLHKVRQASVALNVWQPEVVRGRQKQIVEQCAVPVDSRINALKMELKLCKQHVVVHEKTYRDEKRRLEEAKEQLNSKKYHPLQNVPVTERRVGDPSIKRKKLKRHISG</sequence>
<keyword evidence="1" id="KW-0175">Coiled coil</keyword>
<accession>A0A9R0IZJ7</accession>
<gene>
    <name evidence="5" type="primary">LOC110797636</name>
</gene>
<evidence type="ECO:0000313" key="5">
    <source>
        <dbReference type="RefSeq" id="XP_021858434.1"/>
    </source>
</evidence>
<evidence type="ECO:0000313" key="4">
    <source>
        <dbReference type="Proteomes" id="UP000813463"/>
    </source>
</evidence>
<protein>
    <submittedName>
        <fullName evidence="5">F-box protein SKIP24 isoform X2</fullName>
    </submittedName>
</protein>
<dbReference type="AlphaFoldDB" id="A0A9R0IZJ7"/>